<feature type="compositionally biased region" description="Basic and acidic residues" evidence="1">
    <location>
        <begin position="42"/>
        <end position="53"/>
    </location>
</feature>
<feature type="compositionally biased region" description="Basic and acidic residues" evidence="1">
    <location>
        <begin position="1"/>
        <end position="35"/>
    </location>
</feature>
<feature type="compositionally biased region" description="Basic and acidic residues" evidence="1">
    <location>
        <begin position="1362"/>
        <end position="1389"/>
    </location>
</feature>
<proteinExistence type="predicted"/>
<feature type="compositionally biased region" description="Polar residues" evidence="1">
    <location>
        <begin position="747"/>
        <end position="759"/>
    </location>
</feature>
<feature type="compositionally biased region" description="Basic and acidic residues" evidence="1">
    <location>
        <begin position="850"/>
        <end position="861"/>
    </location>
</feature>
<feature type="compositionally biased region" description="Basic and acidic residues" evidence="1">
    <location>
        <begin position="918"/>
        <end position="951"/>
    </location>
</feature>
<sequence length="1611" mass="187551">MTDEIVKSDNAEDGDKVAKDTKVDTETKETKETKPRTVSFNRDVHVKRFDKPRATRTTSSDQPKSIRKEPFTHLSEKELIEEANKVRAQAEGITCTSDHPPEKFFSLPHRRKKDNKIGRRNSDEGAPEKTPLGRSTSDVSNKKRRERTSLSTLFRRAQSGKGSDAPVVVATKPVAIVQRSKSDVSDLKSNTTLTTQNKPIRKRSGSETEEFLKSLRNKKSQLSPIIESSPREDYFKKTPPLDLYQKQNSAQKENNSEKEKSDNKKVNPVEKPPRYKAPEKPEPKAPTRAKKGKSQEKEKEKSPQISATPKRKTDVKKTILVDEIDSPKSKDTNPADVKDRIKDSIRKIEENVYGDKEMIHSSQQPPDKPPLTRGHTVDHLVRILKEDQSSPPPKSHLISPPNGTNVNQPFSYIKPSISPDPNLFVRNTSPDRVPSPVNKMDKGVVYAHVVRDHDSHINNRLNKQTVHKTFSPSREKYGNFSDEDEGLGYEERHKFAKTQMYDYDYKNKENDNFTNFEPTYNITDSPIRPRFREYKLTSFEDFEPTYANEYAPKDKSPDLSNQYRGRGDGMDTKKKQYETEPTKVDLDFNELSHRRQLLESRLNARRLDRERNVEEPISRYLPEDPIYEAEKRMQATERYVNETVRYYRNTLERDGFAESSVTEDYSKYDSDNHKVKYNTESRTFQKVPKGELDRREFIDKLEPRYKSSKKDFPPEPEYEPPSLDSNTGKPLLSPDEYKEKKYKAKKQLTSSHDVLQTGQKYKGKEYFGKRKGHYSSNPEIAQEREEDYANLPKYADSYHSLRRVKNKDRYKEDFGMTRHDSGDSREYYRDDRSPRRFDIDNRLVDSGIENDFRKDSSGEIHRTRHRRHESDDDVRDTSLFLASERQHTEDNYPAEQIYANGEYLARFKDYKDDGYRKEYTRRDRSADEGSHFEPKHERYEKSPSRLDDKVSAKPPKAKKLTGLEKMKQLFSRDSSKKSKKEKEVVQPKTRTRVLKSPEHLARDDSEYRRYTDPEPSEIIVKKTIDYECKADERRYRNSREDLDRQRSSREDLSRHRNSREDLSRNRNSREDLTRHRNSREDLTRYRSSDPRDSDPERKYREDYDGRYDKTLKEERRYKERKEEKRRYHSSDRESDRQSRPSDGESDLRKSRSRPLDSPALAERYRERRRLATPSPTPSPPRRQAAPTPPAGNWFKSLDRLTRKKKNTKIEKESIITTEDEAPRKTYPKPAKPLTSPAKNLRFFGDTDVDSDANVKPATETKRYTHTKHGTLRKTISNSSTGLDEVDHGELHSKSYSLSNLHRDEKSESPNGKHYKRNLQNISEIQSNSENESQFDRKVNAKPPISPYERSRSHSSSKTLKGSKGDVRRRHDDRGSSSELRGSKQELSRDIKHRRRTPVTNSGESSTEGDSSHQSQRSVVYLHATTVGDIPDPGRVTRNRSRDDVSSVNSSNLQVRSTTKSFSIFAPWTPKHYNDQHDVHYAQRPRKPKPKEIVKKASSTKTLTEDRPATLQKNKSYSQTTLTRRPQNSRLTSSSSTLYKKSDKRVKDTNTTPRKSVARDGKKSQSSELINRESDRERVSRSISMPKDNNKKAGWFRLSSKNKKPEINTRVR</sequence>
<feature type="compositionally biased region" description="Low complexity" evidence="1">
    <location>
        <begin position="1445"/>
        <end position="1456"/>
    </location>
</feature>
<accession>A0A9R0DFM7</accession>
<feature type="compositionally biased region" description="Basic and acidic residues" evidence="1">
    <location>
        <begin position="293"/>
        <end position="302"/>
    </location>
</feature>
<evidence type="ECO:0000256" key="1">
    <source>
        <dbReference type="SAM" id="MobiDB-lite"/>
    </source>
</evidence>
<gene>
    <name evidence="3" type="primary">LOC118277082</name>
</gene>
<feature type="compositionally biased region" description="Basic and acidic residues" evidence="1">
    <location>
        <begin position="1019"/>
        <end position="1149"/>
    </location>
</feature>
<dbReference type="Proteomes" id="UP000829999">
    <property type="component" value="Chromosome 10"/>
</dbReference>
<feature type="compositionally biased region" description="Basic and acidic residues" evidence="1">
    <location>
        <begin position="695"/>
        <end position="713"/>
    </location>
</feature>
<reference evidence="3" key="1">
    <citation type="submission" date="2025-08" db="UniProtKB">
        <authorList>
            <consortium name="RefSeq"/>
        </authorList>
    </citation>
    <scope>IDENTIFICATION</scope>
    <source>
        <tissue evidence="3">Whole larval tissue</tissue>
    </source>
</reference>
<feature type="region of interest" description="Disordered" evidence="1">
    <location>
        <begin position="90"/>
        <end position="374"/>
    </location>
</feature>
<feature type="compositionally biased region" description="Low complexity" evidence="1">
    <location>
        <begin position="1319"/>
        <end position="1331"/>
    </location>
</feature>
<feature type="compositionally biased region" description="Low complexity" evidence="1">
    <location>
        <begin position="1528"/>
        <end position="1538"/>
    </location>
</feature>
<name>A0A9R0DFM7_SPOFR</name>
<feature type="region of interest" description="Disordered" evidence="1">
    <location>
        <begin position="1"/>
        <end position="77"/>
    </location>
</feature>
<dbReference type="CTD" id="35866"/>
<feature type="compositionally biased region" description="Basic and acidic residues" evidence="1">
    <location>
        <begin position="254"/>
        <end position="285"/>
    </location>
</feature>
<feature type="compositionally biased region" description="Polar residues" evidence="1">
    <location>
        <begin position="1397"/>
        <end position="1417"/>
    </location>
</feature>
<organism evidence="2 3">
    <name type="scientific">Spodoptera frugiperda</name>
    <name type="common">Fall armyworm</name>
    <dbReference type="NCBI Taxonomy" id="7108"/>
    <lineage>
        <taxon>Eukaryota</taxon>
        <taxon>Metazoa</taxon>
        <taxon>Ecdysozoa</taxon>
        <taxon>Arthropoda</taxon>
        <taxon>Hexapoda</taxon>
        <taxon>Insecta</taxon>
        <taxon>Pterygota</taxon>
        <taxon>Neoptera</taxon>
        <taxon>Endopterygota</taxon>
        <taxon>Lepidoptera</taxon>
        <taxon>Glossata</taxon>
        <taxon>Ditrysia</taxon>
        <taxon>Noctuoidea</taxon>
        <taxon>Noctuidae</taxon>
        <taxon>Amphipyrinae</taxon>
        <taxon>Spodoptera</taxon>
    </lineage>
</organism>
<feature type="compositionally biased region" description="Basic and acidic residues" evidence="1">
    <location>
        <begin position="64"/>
        <end position="77"/>
    </location>
</feature>
<feature type="compositionally biased region" description="Basic and acidic residues" evidence="1">
    <location>
        <begin position="311"/>
        <end position="359"/>
    </location>
</feature>
<feature type="compositionally biased region" description="Basic and acidic residues" evidence="1">
    <location>
        <begin position="1602"/>
        <end position="1611"/>
    </location>
</feature>
<dbReference type="GeneID" id="118277082"/>
<dbReference type="RefSeq" id="XP_035451640.2">
    <property type="nucleotide sequence ID" value="XM_035595747.2"/>
</dbReference>
<feature type="region of interest" description="Disordered" evidence="1">
    <location>
        <begin position="848"/>
        <end position="894"/>
    </location>
</feature>
<protein>
    <submittedName>
        <fullName evidence="3">Uncharacterized protein LOC118277082</fullName>
    </submittedName>
</protein>
<feature type="compositionally biased region" description="Basic and acidic residues" evidence="1">
    <location>
        <begin position="807"/>
        <end position="833"/>
    </location>
</feature>
<feature type="region of interest" description="Disordered" evidence="1">
    <location>
        <begin position="806"/>
        <end position="833"/>
    </location>
</feature>
<feature type="compositionally biased region" description="Basic and acidic residues" evidence="1">
    <location>
        <begin position="115"/>
        <end position="127"/>
    </location>
</feature>
<evidence type="ECO:0000313" key="2">
    <source>
        <dbReference type="Proteomes" id="UP000829999"/>
    </source>
</evidence>
<feature type="region of interest" description="Disordered" evidence="1">
    <location>
        <begin position="1480"/>
        <end position="1611"/>
    </location>
</feature>
<dbReference type="OrthoDB" id="6512771at2759"/>
<feature type="compositionally biased region" description="Basic and acidic residues" evidence="1">
    <location>
        <begin position="995"/>
        <end position="1012"/>
    </location>
</feature>
<feature type="compositionally biased region" description="Polar residues" evidence="1">
    <location>
        <begin position="1510"/>
        <end position="1527"/>
    </location>
</feature>
<feature type="region of interest" description="Disordered" evidence="1">
    <location>
        <begin position="548"/>
        <end position="573"/>
    </location>
</feature>
<keyword evidence="2" id="KW-1185">Reference proteome</keyword>
<feature type="compositionally biased region" description="Basic and acidic residues" evidence="1">
    <location>
        <begin position="973"/>
        <end position="985"/>
    </location>
</feature>
<feature type="region of interest" description="Disordered" evidence="1">
    <location>
        <begin position="386"/>
        <end position="405"/>
    </location>
</feature>
<feature type="region of interest" description="Disordered" evidence="1">
    <location>
        <begin position="695"/>
        <end position="780"/>
    </location>
</feature>
<feature type="region of interest" description="Disordered" evidence="1">
    <location>
        <begin position="918"/>
        <end position="1457"/>
    </location>
</feature>
<evidence type="ECO:0000313" key="3">
    <source>
        <dbReference type="RefSeq" id="XP_035451640.2"/>
    </source>
</evidence>
<feature type="compositionally biased region" description="Polar residues" evidence="1">
    <location>
        <begin position="187"/>
        <end position="198"/>
    </location>
</feature>
<feature type="compositionally biased region" description="Basic and acidic residues" evidence="1">
    <location>
        <begin position="1556"/>
        <end position="1579"/>
    </location>
</feature>
<feature type="compositionally biased region" description="Basic and acidic residues" evidence="1">
    <location>
        <begin position="204"/>
        <end position="213"/>
    </location>
</feature>